<name>A0A7S3JMX9_9SPIT</name>
<dbReference type="FunFam" id="3.40.50.720:FF:000157">
    <property type="entry name" value="Quinoid dihydropteridine reductase"/>
    <property type="match status" value="1"/>
</dbReference>
<evidence type="ECO:0000313" key="9">
    <source>
        <dbReference type="EMBL" id="CAE0357954.1"/>
    </source>
</evidence>
<keyword evidence="5" id="KW-0783">Tetrahydrobiopterin biosynthesis</keyword>
<evidence type="ECO:0000256" key="3">
    <source>
        <dbReference type="ARBA" id="ARBA00022857"/>
    </source>
</evidence>
<dbReference type="GO" id="GO:0070402">
    <property type="term" value="F:NADPH binding"/>
    <property type="evidence" value="ECO:0007669"/>
    <property type="project" value="TreeGrafter"/>
</dbReference>
<evidence type="ECO:0000256" key="5">
    <source>
        <dbReference type="ARBA" id="ARBA00023007"/>
    </source>
</evidence>
<dbReference type="GO" id="GO:0070404">
    <property type="term" value="F:NADH binding"/>
    <property type="evidence" value="ECO:0007669"/>
    <property type="project" value="TreeGrafter"/>
</dbReference>
<evidence type="ECO:0000256" key="2">
    <source>
        <dbReference type="ARBA" id="ARBA00011738"/>
    </source>
</evidence>
<evidence type="ECO:0000256" key="1">
    <source>
        <dbReference type="ARBA" id="ARBA00006484"/>
    </source>
</evidence>
<comment type="similarity">
    <text evidence="1">Belongs to the short-chain dehydrogenases/reductases (SDR) family.</text>
</comment>
<gene>
    <name evidence="9" type="ORF">EHAR0213_LOCUS16874</name>
</gene>
<dbReference type="InterPro" id="IPR036291">
    <property type="entry name" value="NAD(P)-bd_dom_sf"/>
</dbReference>
<dbReference type="Gene3D" id="3.40.50.720">
    <property type="entry name" value="NAD(P)-binding Rossmann-like Domain"/>
    <property type="match status" value="1"/>
</dbReference>
<comment type="subunit">
    <text evidence="2">Homodimer.</text>
</comment>
<reference evidence="9" key="1">
    <citation type="submission" date="2021-01" db="EMBL/GenBank/DDBJ databases">
        <authorList>
            <person name="Corre E."/>
            <person name="Pelletier E."/>
            <person name="Niang G."/>
            <person name="Scheremetjew M."/>
            <person name="Finn R."/>
            <person name="Kale V."/>
            <person name="Holt S."/>
            <person name="Cochrane G."/>
            <person name="Meng A."/>
            <person name="Brown T."/>
            <person name="Cohen L."/>
        </authorList>
    </citation>
    <scope>NUCLEOTIDE SEQUENCE</scope>
    <source>
        <strain evidence="9">FSP1.4</strain>
    </source>
</reference>
<dbReference type="GO" id="GO:0006729">
    <property type="term" value="P:tetrahydrobiopterin biosynthetic process"/>
    <property type="evidence" value="ECO:0007669"/>
    <property type="project" value="UniProtKB-KW"/>
</dbReference>
<protein>
    <recommendedName>
        <fullName evidence="7">Dihydropteridine reductase</fullName>
        <ecNumber evidence="6">1.5.1.34</ecNumber>
    </recommendedName>
    <alternativeName>
        <fullName evidence="8">Quinoid dihydropteridine reductase</fullName>
    </alternativeName>
</protein>
<evidence type="ECO:0000256" key="7">
    <source>
        <dbReference type="ARBA" id="ARBA00039520"/>
    </source>
</evidence>
<proteinExistence type="inferred from homology"/>
<dbReference type="AlphaFoldDB" id="A0A7S3JMX9"/>
<dbReference type="PANTHER" id="PTHR15104:SF0">
    <property type="entry name" value="DIHYDROPTERIDINE REDUCTASE"/>
    <property type="match status" value="1"/>
</dbReference>
<dbReference type="SUPFAM" id="SSF51735">
    <property type="entry name" value="NAD(P)-binding Rossmann-fold domains"/>
    <property type="match status" value="1"/>
</dbReference>
<evidence type="ECO:0000256" key="6">
    <source>
        <dbReference type="ARBA" id="ARBA00039153"/>
    </source>
</evidence>
<evidence type="ECO:0000256" key="8">
    <source>
        <dbReference type="ARBA" id="ARBA00041348"/>
    </source>
</evidence>
<dbReference type="PANTHER" id="PTHR15104">
    <property type="entry name" value="DIHYDROPTERIDINE REDUCTASE"/>
    <property type="match status" value="1"/>
</dbReference>
<evidence type="ECO:0000256" key="4">
    <source>
        <dbReference type="ARBA" id="ARBA00023002"/>
    </source>
</evidence>
<dbReference type="GO" id="GO:0004155">
    <property type="term" value="F:6,7-dihydropteridine reductase activity"/>
    <property type="evidence" value="ECO:0007669"/>
    <property type="project" value="UniProtKB-EC"/>
</dbReference>
<keyword evidence="4" id="KW-0560">Oxidoreductase</keyword>
<dbReference type="GO" id="GO:0006559">
    <property type="term" value="P:L-phenylalanine catabolic process"/>
    <property type="evidence" value="ECO:0007669"/>
    <property type="project" value="TreeGrafter"/>
</dbReference>
<keyword evidence="3" id="KW-0521">NADP</keyword>
<organism evidence="9">
    <name type="scientific">Euplotes harpa</name>
    <dbReference type="NCBI Taxonomy" id="151035"/>
    <lineage>
        <taxon>Eukaryota</taxon>
        <taxon>Sar</taxon>
        <taxon>Alveolata</taxon>
        <taxon>Ciliophora</taxon>
        <taxon>Intramacronucleata</taxon>
        <taxon>Spirotrichea</taxon>
        <taxon>Hypotrichia</taxon>
        <taxon>Euplotida</taxon>
        <taxon>Euplotidae</taxon>
        <taxon>Euplotes</taxon>
    </lineage>
</organism>
<dbReference type="GO" id="GO:0005737">
    <property type="term" value="C:cytoplasm"/>
    <property type="evidence" value="ECO:0007669"/>
    <property type="project" value="TreeGrafter"/>
</dbReference>
<sequence>MKSLLLVGGNGALGKAVVTAFKKTSAWRVASIDVRPNYDADANVLIDPTQSIGSQVTGVKTKLDRTYHSIICTAGGWAGGSVKDPEGIESFEQMHKACTLSALMAGHLATHLLAPKGLLVFTGAKEVYLRPAPSMIGYHLAKTATHAIAQNMATLTEIPSDCTVLTILPEVLDTPGNRAAMPDADFSTWANLEQVASLLKQWAHGENVPRNGSFVLLDVKNGCVSTSFK</sequence>
<dbReference type="EC" id="1.5.1.34" evidence="6"/>
<accession>A0A7S3JMX9</accession>
<dbReference type="EMBL" id="HBII01040252">
    <property type="protein sequence ID" value="CAE0357954.1"/>
    <property type="molecule type" value="Transcribed_RNA"/>
</dbReference>